<evidence type="ECO:0000256" key="1">
    <source>
        <dbReference type="ARBA" id="ARBA00004230"/>
    </source>
</evidence>
<dbReference type="PRINTS" id="PR00449">
    <property type="entry name" value="RASTRNSFRMNG"/>
</dbReference>
<dbReference type="STRING" id="188477.A0A433SRD5"/>
<dbReference type="GO" id="GO:0005525">
    <property type="term" value="F:GTP binding"/>
    <property type="evidence" value="ECO:0007669"/>
    <property type="project" value="UniProtKB-KW"/>
</dbReference>
<dbReference type="Proteomes" id="UP000271974">
    <property type="component" value="Unassembled WGS sequence"/>
</dbReference>
<keyword evidence="6" id="KW-0342">GTP-binding</keyword>
<dbReference type="Gene3D" id="3.40.50.300">
    <property type="entry name" value="P-loop containing nucleotide triphosphate hydrolases"/>
    <property type="match status" value="1"/>
</dbReference>
<dbReference type="PANTHER" id="PTHR47977">
    <property type="entry name" value="RAS-RELATED PROTEIN RAB"/>
    <property type="match status" value="1"/>
</dbReference>
<sequence length="187" mass="21354">MPSILRCKCIIVGDATVGKSSIAQVFHSDSSHFPKNYTMTQGVEVLVKPVNIPETTDSVEMYIYDSAGKEIFSDLVRRFWDHPSVVIVVYDCTSETSFSSVKKWLERIRLQCPNMQIPGALVANKIDLDQRRVISPKAGKELAQSNKLEYFECSAKEMQNVDTPFFYLANEFHKLYQERVELFNSLT</sequence>
<dbReference type="AlphaFoldDB" id="A0A433SRD5"/>
<dbReference type="SUPFAM" id="SSF52540">
    <property type="entry name" value="P-loop containing nucleoside triphosphate hydrolases"/>
    <property type="match status" value="1"/>
</dbReference>
<evidence type="ECO:0000256" key="3">
    <source>
        <dbReference type="ARBA" id="ARBA00022741"/>
    </source>
</evidence>
<evidence type="ECO:0000256" key="6">
    <source>
        <dbReference type="ARBA" id="ARBA00023134"/>
    </source>
</evidence>
<dbReference type="InterPro" id="IPR001806">
    <property type="entry name" value="Small_GTPase"/>
</dbReference>
<dbReference type="PROSITE" id="PS51420">
    <property type="entry name" value="RHO"/>
    <property type="match status" value="1"/>
</dbReference>
<comment type="similarity">
    <text evidence="2">Belongs to the small GTPase superfamily. Rab family.</text>
</comment>
<evidence type="ECO:0000256" key="4">
    <source>
        <dbReference type="ARBA" id="ARBA00022846"/>
    </source>
</evidence>
<dbReference type="PROSITE" id="PS51419">
    <property type="entry name" value="RAB"/>
    <property type="match status" value="1"/>
</dbReference>
<dbReference type="InterPro" id="IPR005225">
    <property type="entry name" value="Small_GTP-bd"/>
</dbReference>
<keyword evidence="3" id="KW-0547">Nucleotide-binding</keyword>
<dbReference type="InterPro" id="IPR027417">
    <property type="entry name" value="P-loop_NTPase"/>
</dbReference>
<dbReference type="SMART" id="SM00174">
    <property type="entry name" value="RHO"/>
    <property type="match status" value="1"/>
</dbReference>
<proteinExistence type="inferred from homology"/>
<dbReference type="GO" id="GO:0003924">
    <property type="term" value="F:GTPase activity"/>
    <property type="evidence" value="ECO:0007669"/>
    <property type="project" value="InterPro"/>
</dbReference>
<dbReference type="Pfam" id="PF00071">
    <property type="entry name" value="Ras"/>
    <property type="match status" value="1"/>
</dbReference>
<dbReference type="OrthoDB" id="265044at2759"/>
<dbReference type="GO" id="GO:0031514">
    <property type="term" value="C:motile cilium"/>
    <property type="evidence" value="ECO:0007669"/>
    <property type="project" value="UniProtKB-SubCell"/>
</dbReference>
<evidence type="ECO:0008006" key="10">
    <source>
        <dbReference type="Google" id="ProtNLM"/>
    </source>
</evidence>
<dbReference type="SMART" id="SM00176">
    <property type="entry name" value="RAN"/>
    <property type="match status" value="1"/>
</dbReference>
<dbReference type="EMBL" id="RQTK01001153">
    <property type="protein sequence ID" value="RUS71832.1"/>
    <property type="molecule type" value="Genomic_DNA"/>
</dbReference>
<dbReference type="SMART" id="SM00175">
    <property type="entry name" value="RAB"/>
    <property type="match status" value="1"/>
</dbReference>
<comment type="subcellular location">
    <subcellularLocation>
        <location evidence="1">Cell projection</location>
        <location evidence="1">Cilium</location>
        <location evidence="1">Flagellum</location>
    </subcellularLocation>
</comment>
<evidence type="ECO:0000256" key="2">
    <source>
        <dbReference type="ARBA" id="ARBA00006270"/>
    </source>
</evidence>
<gene>
    <name evidence="8" type="ORF">EGW08_020417</name>
</gene>
<reference evidence="8 9" key="1">
    <citation type="submission" date="2019-01" db="EMBL/GenBank/DDBJ databases">
        <title>A draft genome assembly of the solar-powered sea slug Elysia chlorotica.</title>
        <authorList>
            <person name="Cai H."/>
            <person name="Li Q."/>
            <person name="Fang X."/>
            <person name="Li J."/>
            <person name="Curtis N.E."/>
            <person name="Altenburger A."/>
            <person name="Shibata T."/>
            <person name="Feng M."/>
            <person name="Maeda T."/>
            <person name="Schwartz J.A."/>
            <person name="Shigenobu S."/>
            <person name="Lundholm N."/>
            <person name="Nishiyama T."/>
            <person name="Yang H."/>
            <person name="Hasebe M."/>
            <person name="Li S."/>
            <person name="Pierce S.K."/>
            <person name="Wang J."/>
        </authorList>
    </citation>
    <scope>NUCLEOTIDE SEQUENCE [LARGE SCALE GENOMIC DNA]</scope>
    <source>
        <strain evidence="8">EC2010</strain>
        <tissue evidence="8">Whole organism of an adult</tissue>
    </source>
</reference>
<keyword evidence="4" id="KW-0282">Flagellum</keyword>
<dbReference type="FunFam" id="3.40.50.300:FF:001684">
    <property type="entry name" value="Intraflagellar transport 27 homolog (Chlamydomonas)"/>
    <property type="match status" value="1"/>
</dbReference>
<evidence type="ECO:0000313" key="8">
    <source>
        <dbReference type="EMBL" id="RUS71832.1"/>
    </source>
</evidence>
<dbReference type="NCBIfam" id="TIGR00231">
    <property type="entry name" value="small_GTP"/>
    <property type="match status" value="1"/>
</dbReference>
<evidence type="ECO:0000256" key="7">
    <source>
        <dbReference type="ARBA" id="ARBA00023273"/>
    </source>
</evidence>
<evidence type="ECO:0000256" key="5">
    <source>
        <dbReference type="ARBA" id="ARBA00023069"/>
    </source>
</evidence>
<comment type="caution">
    <text evidence="8">The sequence shown here is derived from an EMBL/GenBank/DDBJ whole genome shotgun (WGS) entry which is preliminary data.</text>
</comment>
<keyword evidence="7" id="KW-0966">Cell projection</keyword>
<dbReference type="PROSITE" id="PS51421">
    <property type="entry name" value="RAS"/>
    <property type="match status" value="1"/>
</dbReference>
<keyword evidence="5" id="KW-0969">Cilium</keyword>
<dbReference type="SMART" id="SM00173">
    <property type="entry name" value="RAS"/>
    <property type="match status" value="1"/>
</dbReference>
<accession>A0A433SRD5</accession>
<dbReference type="InterPro" id="IPR050227">
    <property type="entry name" value="Rab"/>
</dbReference>
<keyword evidence="9" id="KW-1185">Reference proteome</keyword>
<evidence type="ECO:0000313" key="9">
    <source>
        <dbReference type="Proteomes" id="UP000271974"/>
    </source>
</evidence>
<name>A0A433SRD5_ELYCH</name>
<protein>
    <recommendedName>
        <fullName evidence="10">Small monomeric GTPase</fullName>
    </recommendedName>
</protein>
<organism evidence="8 9">
    <name type="scientific">Elysia chlorotica</name>
    <name type="common">Eastern emerald elysia</name>
    <name type="synonym">Sea slug</name>
    <dbReference type="NCBI Taxonomy" id="188477"/>
    <lineage>
        <taxon>Eukaryota</taxon>
        <taxon>Metazoa</taxon>
        <taxon>Spiralia</taxon>
        <taxon>Lophotrochozoa</taxon>
        <taxon>Mollusca</taxon>
        <taxon>Gastropoda</taxon>
        <taxon>Heterobranchia</taxon>
        <taxon>Euthyneura</taxon>
        <taxon>Panpulmonata</taxon>
        <taxon>Sacoglossa</taxon>
        <taxon>Placobranchoidea</taxon>
        <taxon>Plakobranchidae</taxon>
        <taxon>Elysia</taxon>
    </lineage>
</organism>
<dbReference type="GO" id="GO:0030990">
    <property type="term" value="C:intraciliary transport particle"/>
    <property type="evidence" value="ECO:0007669"/>
    <property type="project" value="UniProtKB-ARBA"/>
</dbReference>